<evidence type="ECO:0000313" key="3">
    <source>
        <dbReference type="Proteomes" id="UP000271098"/>
    </source>
</evidence>
<feature type="region of interest" description="Disordered" evidence="1">
    <location>
        <begin position="1"/>
        <end position="94"/>
    </location>
</feature>
<dbReference type="WBParaSite" id="GPUH_0001611001-mRNA-1">
    <property type="protein sequence ID" value="GPUH_0001611001-mRNA-1"/>
    <property type="gene ID" value="GPUH_0001611001"/>
</dbReference>
<name>A0A183E547_9BILA</name>
<dbReference type="EMBL" id="UYRT01083288">
    <property type="protein sequence ID" value="VDN27229.1"/>
    <property type="molecule type" value="Genomic_DNA"/>
</dbReference>
<reference evidence="4" key="1">
    <citation type="submission" date="2016-06" db="UniProtKB">
        <authorList>
            <consortium name="WormBaseParasite"/>
        </authorList>
    </citation>
    <scope>IDENTIFICATION</scope>
</reference>
<feature type="compositionally biased region" description="Low complexity" evidence="1">
    <location>
        <begin position="12"/>
        <end position="21"/>
    </location>
</feature>
<proteinExistence type="predicted"/>
<dbReference type="Proteomes" id="UP000271098">
    <property type="component" value="Unassembled WGS sequence"/>
</dbReference>
<evidence type="ECO:0000256" key="1">
    <source>
        <dbReference type="SAM" id="MobiDB-lite"/>
    </source>
</evidence>
<evidence type="ECO:0000313" key="4">
    <source>
        <dbReference type="WBParaSite" id="GPUH_0001611001-mRNA-1"/>
    </source>
</evidence>
<organism evidence="4">
    <name type="scientific">Gongylonema pulchrum</name>
    <dbReference type="NCBI Taxonomy" id="637853"/>
    <lineage>
        <taxon>Eukaryota</taxon>
        <taxon>Metazoa</taxon>
        <taxon>Ecdysozoa</taxon>
        <taxon>Nematoda</taxon>
        <taxon>Chromadorea</taxon>
        <taxon>Rhabditida</taxon>
        <taxon>Spirurina</taxon>
        <taxon>Spiruromorpha</taxon>
        <taxon>Spiruroidea</taxon>
        <taxon>Gongylonematidae</taxon>
        <taxon>Gongylonema</taxon>
    </lineage>
</organism>
<evidence type="ECO:0000313" key="2">
    <source>
        <dbReference type="EMBL" id="VDN27229.1"/>
    </source>
</evidence>
<reference evidence="2 3" key="2">
    <citation type="submission" date="2018-11" db="EMBL/GenBank/DDBJ databases">
        <authorList>
            <consortium name="Pathogen Informatics"/>
        </authorList>
    </citation>
    <scope>NUCLEOTIDE SEQUENCE [LARGE SCALE GENOMIC DNA]</scope>
</reference>
<dbReference type="AlphaFoldDB" id="A0A183E547"/>
<keyword evidence="3" id="KW-1185">Reference proteome</keyword>
<protein>
    <submittedName>
        <fullName evidence="2 4">Uncharacterized protein</fullName>
    </submittedName>
</protein>
<sequence>MEKLGKVWTKLSTTRRPSQTRPTKDIDMEGDAPVDTKKVFELFAETPRSAEHHRHSNTASGSGRPATATYTPPASHRKHQSLSSREKSTRAAFPTVASTNAIAEEWRKTSPGALASDLEPPVAASTAISGVRPASAETASTSTTGFSKFYRDIPVVAGSALEPVDASEEIGIGKVLKGSSPPVISRTPIVAKPIGHVIAAKDWDERTDADDTPTGWSMTMTATLPSRVTFTVPTTALPETNDYGETDADRQSPCPTTREIPELSNVSDAVSFELCTDKDYPG</sequence>
<gene>
    <name evidence="2" type="ORF">GPUH_LOCUS16088</name>
</gene>
<feature type="region of interest" description="Disordered" evidence="1">
    <location>
        <begin position="236"/>
        <end position="268"/>
    </location>
</feature>
<accession>A0A183E547</accession>